<reference evidence="1 2" key="1">
    <citation type="submission" date="2023-07" db="EMBL/GenBank/DDBJ databases">
        <title>Sorghum-associated microbial communities from plants grown in Nebraska, USA.</title>
        <authorList>
            <person name="Schachtman D."/>
        </authorList>
    </citation>
    <scope>NUCLEOTIDE SEQUENCE [LARGE SCALE GENOMIC DNA]</scope>
    <source>
        <strain evidence="1 2">3262</strain>
    </source>
</reference>
<dbReference type="RefSeq" id="WP_310091384.1">
    <property type="nucleotide sequence ID" value="NZ_JAVDUU010000001.1"/>
</dbReference>
<accession>A0ABU1T5S5</accession>
<name>A0ABU1T5S5_9SPHI</name>
<evidence type="ECO:0008006" key="3">
    <source>
        <dbReference type="Google" id="ProtNLM"/>
    </source>
</evidence>
<proteinExistence type="predicted"/>
<protein>
    <recommendedName>
        <fullName evidence="3">Aspartyl protease</fullName>
    </recommendedName>
</protein>
<dbReference type="EMBL" id="JAVDUU010000001">
    <property type="protein sequence ID" value="MDR6940580.1"/>
    <property type="molecule type" value="Genomic_DNA"/>
</dbReference>
<sequence>MTTSIPLKIIDLHDDGFHPLLEVVLFGKSFIMVLDTGASKTAFDRATLFEANETTSILASDRLSTGLGTNSMESFTAVISGMFVGDMPIHDFEVAVLDLSTINIAYSQMGHPQVLGVLGGDILMKYRAVIDYNKQVLKLKKPRFSKR</sequence>
<dbReference type="InterPro" id="IPR021109">
    <property type="entry name" value="Peptidase_aspartic_dom_sf"/>
</dbReference>
<dbReference type="Proteomes" id="UP001247620">
    <property type="component" value="Unassembled WGS sequence"/>
</dbReference>
<dbReference type="Gene3D" id="2.40.70.10">
    <property type="entry name" value="Acid Proteases"/>
    <property type="match status" value="1"/>
</dbReference>
<dbReference type="Pfam" id="PF13650">
    <property type="entry name" value="Asp_protease_2"/>
    <property type="match status" value="1"/>
</dbReference>
<organism evidence="1 2">
    <name type="scientific">Mucilaginibacter pocheonensis</name>
    <dbReference type="NCBI Taxonomy" id="398050"/>
    <lineage>
        <taxon>Bacteria</taxon>
        <taxon>Pseudomonadati</taxon>
        <taxon>Bacteroidota</taxon>
        <taxon>Sphingobacteriia</taxon>
        <taxon>Sphingobacteriales</taxon>
        <taxon>Sphingobacteriaceae</taxon>
        <taxon>Mucilaginibacter</taxon>
    </lineage>
</organism>
<gene>
    <name evidence="1" type="ORF">J2W55_000408</name>
</gene>
<keyword evidence="2" id="KW-1185">Reference proteome</keyword>
<evidence type="ECO:0000313" key="1">
    <source>
        <dbReference type="EMBL" id="MDR6940580.1"/>
    </source>
</evidence>
<evidence type="ECO:0000313" key="2">
    <source>
        <dbReference type="Proteomes" id="UP001247620"/>
    </source>
</evidence>
<comment type="caution">
    <text evidence="1">The sequence shown here is derived from an EMBL/GenBank/DDBJ whole genome shotgun (WGS) entry which is preliminary data.</text>
</comment>